<keyword evidence="1" id="KW-0175">Coiled coil</keyword>
<feature type="coiled-coil region" evidence="1">
    <location>
        <begin position="165"/>
        <end position="202"/>
    </location>
</feature>
<gene>
    <name evidence="3" type="ORF">CL6EHI_133540</name>
</gene>
<dbReference type="AlphaFoldDB" id="A0A5K1U3V3"/>
<evidence type="ECO:0000313" key="4">
    <source>
        <dbReference type="Proteomes" id="UP000078387"/>
    </source>
</evidence>
<dbReference type="VEuPathDB" id="AmoebaDB:EHI5A_236860"/>
<evidence type="ECO:0000256" key="1">
    <source>
        <dbReference type="SAM" id="Coils"/>
    </source>
</evidence>
<dbReference type="Proteomes" id="UP000078387">
    <property type="component" value="Unassembled WGS sequence"/>
</dbReference>
<sequence length="621" mass="74339">MKLLYFVLLVVFVSATPKTNSTEKKQSSIDKLINDATNTSKPIPVVEADPLNTNETQKLIKELADAEVTRNTLKEQTKKAQKALLKQTEELAKEHKIRMKKIKEQSQDFEKREHLREQVEEAKLALLHANGSFVETKNDVAALKNYTEEEMKQIEYQRKVQLRDKIDAERRRVQIEKLKKALNKKQQEMEKKIKTQHEKEDKAFKIAHQRLLEKFDKERKIRKDALMKKEMELRKMRALEFEKFRTEVEMERKMKRLTIEETQKQLLNLRKAEEIKREIVREGIRYKKLLEQQKMKKAEEKAKMIEDLKDKAVNLMLQKEDLNRKRKIEATELMNEVANAKKEIETNIKITKKGIQSRRERKAAIRTATIRSERTKMRYLKIKALKDILSKKLAAEERIYKKKLEEQKKIKALECKARGLVKRLSNIAKEYNKRSIEVIKKVKAEKKALLIRKMLLEKADEINEKRSLINQFKLKIRQLEEQELKHQMQLSGVEKDILNQRTLAKIIRMKTMRERMRRKRILALKKNLRKMYLERRDMLWKKRCIRFRKTANMKQNEELRKRKIARIICGKKYWKKQAPKKCYDFIGGKYHDLIHKPGKNIFRCPFEKYHGITKCDSIELP</sequence>
<keyword evidence="2" id="KW-0732">Signal</keyword>
<evidence type="ECO:0000313" key="3">
    <source>
        <dbReference type="EMBL" id="GAT95117.1"/>
    </source>
</evidence>
<dbReference type="VEuPathDB" id="AmoebaDB:EHI7A_201620"/>
<feature type="coiled-coil region" evidence="1">
    <location>
        <begin position="56"/>
        <end position="112"/>
    </location>
</feature>
<feature type="chain" id="PRO_5023882154" description="Nuclease sbcCD subunit C" evidence="2">
    <location>
        <begin position="16"/>
        <end position="621"/>
    </location>
</feature>
<feature type="signal peptide" evidence="2">
    <location>
        <begin position="1"/>
        <end position="15"/>
    </location>
</feature>
<comment type="caution">
    <text evidence="3">The sequence shown here is derived from an EMBL/GenBank/DDBJ whole genome shotgun (WGS) entry which is preliminary data.</text>
</comment>
<protein>
    <recommendedName>
        <fullName evidence="5">Nuclease sbcCD subunit C</fullName>
    </recommendedName>
</protein>
<evidence type="ECO:0008006" key="5">
    <source>
        <dbReference type="Google" id="ProtNLM"/>
    </source>
</evidence>
<name>A0A5K1U3V3_ENTHI</name>
<feature type="coiled-coil region" evidence="1">
    <location>
        <begin position="272"/>
        <end position="343"/>
    </location>
</feature>
<dbReference type="EMBL" id="BDEQ01000001">
    <property type="protein sequence ID" value="GAT95117.1"/>
    <property type="molecule type" value="Genomic_DNA"/>
</dbReference>
<organism evidence="3 4">
    <name type="scientific">Entamoeba histolytica</name>
    <dbReference type="NCBI Taxonomy" id="5759"/>
    <lineage>
        <taxon>Eukaryota</taxon>
        <taxon>Amoebozoa</taxon>
        <taxon>Evosea</taxon>
        <taxon>Archamoebae</taxon>
        <taxon>Mastigamoebida</taxon>
        <taxon>Entamoebidae</taxon>
        <taxon>Entamoeba</taxon>
    </lineage>
</organism>
<dbReference type="VEuPathDB" id="AmoebaDB:EHI_133540"/>
<proteinExistence type="predicted"/>
<dbReference type="VEuPathDB" id="AmoebaDB:EHI8A_240070"/>
<accession>A0A5K1U3V3</accession>
<feature type="coiled-coil region" evidence="1">
    <location>
        <begin position="410"/>
        <end position="496"/>
    </location>
</feature>
<evidence type="ECO:0000256" key="2">
    <source>
        <dbReference type="SAM" id="SignalP"/>
    </source>
</evidence>
<dbReference type="VEuPathDB" id="AmoebaDB:KM1_302310"/>
<reference evidence="3 4" key="1">
    <citation type="submission" date="2016-05" db="EMBL/GenBank/DDBJ databases">
        <title>First whole genome sequencing of Entamoeba histolytica HM1:IMSS-clone-6.</title>
        <authorList>
            <person name="Mukherjee Avik.K."/>
            <person name="Izumyama S."/>
            <person name="Nakada-Tsukui K."/>
            <person name="Nozaki T."/>
        </authorList>
    </citation>
    <scope>NUCLEOTIDE SEQUENCE [LARGE SCALE GENOMIC DNA]</scope>
    <source>
        <strain evidence="3 4">HM1:IMSS clone 6</strain>
    </source>
</reference>
<dbReference type="OMA" id="ISAKSMI"/>